<dbReference type="SUPFAM" id="SSF57850">
    <property type="entry name" value="RING/U-box"/>
    <property type="match status" value="1"/>
</dbReference>
<keyword evidence="10" id="KW-0472">Membrane</keyword>
<dbReference type="Proteomes" id="UP000737018">
    <property type="component" value="Unassembled WGS sequence"/>
</dbReference>
<evidence type="ECO:0000313" key="12">
    <source>
        <dbReference type="EMBL" id="KAF3953450.1"/>
    </source>
</evidence>
<proteinExistence type="inferred from homology"/>
<dbReference type="EC" id="2.3.2.27" evidence="2"/>
<evidence type="ECO:0000256" key="9">
    <source>
        <dbReference type="SAM" id="MobiDB-lite"/>
    </source>
</evidence>
<dbReference type="Gene3D" id="3.30.40.10">
    <property type="entry name" value="Zinc/RING finger domain, C3HC4 (zinc finger)"/>
    <property type="match status" value="1"/>
</dbReference>
<keyword evidence="6" id="KW-0862">Zinc</keyword>
<reference evidence="12" key="1">
    <citation type="submission" date="2020-03" db="EMBL/GenBank/DDBJ databases">
        <title>Castanea mollissima Vanexum genome sequencing.</title>
        <authorList>
            <person name="Staton M."/>
        </authorList>
    </citation>
    <scope>NUCLEOTIDE SEQUENCE</scope>
    <source>
        <tissue evidence="12">Leaf</tissue>
    </source>
</reference>
<comment type="similarity">
    <text evidence="7">Belongs to the RING-type zinc finger family. ATL subfamily.</text>
</comment>
<dbReference type="EMBL" id="JRKL02004066">
    <property type="protein sequence ID" value="KAF3953450.1"/>
    <property type="molecule type" value="Genomic_DNA"/>
</dbReference>
<dbReference type="InterPro" id="IPR013083">
    <property type="entry name" value="Znf_RING/FYVE/PHD"/>
</dbReference>
<evidence type="ECO:0000259" key="11">
    <source>
        <dbReference type="PROSITE" id="PS50089"/>
    </source>
</evidence>
<dbReference type="OrthoDB" id="8062037at2759"/>
<dbReference type="InterPro" id="IPR053238">
    <property type="entry name" value="RING-H2_zinc_finger"/>
</dbReference>
<dbReference type="AlphaFoldDB" id="A0A8J4QPI0"/>
<keyword evidence="5" id="KW-0833">Ubl conjugation pathway</keyword>
<keyword evidence="10" id="KW-0812">Transmembrane</keyword>
<gene>
    <name evidence="12" type="ORF">CMV_021111</name>
</gene>
<evidence type="ECO:0000256" key="3">
    <source>
        <dbReference type="ARBA" id="ARBA00022723"/>
    </source>
</evidence>
<evidence type="ECO:0000256" key="1">
    <source>
        <dbReference type="ARBA" id="ARBA00000900"/>
    </source>
</evidence>
<evidence type="ECO:0000256" key="5">
    <source>
        <dbReference type="ARBA" id="ARBA00022786"/>
    </source>
</evidence>
<protein>
    <recommendedName>
        <fullName evidence="2">RING-type E3 ubiquitin transferase</fullName>
        <ecNumber evidence="2">2.3.2.27</ecNumber>
    </recommendedName>
</protein>
<dbReference type="SMART" id="SM00184">
    <property type="entry name" value="RING"/>
    <property type="match status" value="1"/>
</dbReference>
<name>A0A8J4QPI0_9ROSI</name>
<feature type="domain" description="RING-type" evidence="11">
    <location>
        <begin position="148"/>
        <end position="190"/>
    </location>
</feature>
<keyword evidence="10" id="KW-1133">Transmembrane helix</keyword>
<keyword evidence="3" id="KW-0479">Metal-binding</keyword>
<evidence type="ECO:0000256" key="7">
    <source>
        <dbReference type="ARBA" id="ARBA00024209"/>
    </source>
</evidence>
<dbReference type="GO" id="GO:0061630">
    <property type="term" value="F:ubiquitin protein ligase activity"/>
    <property type="evidence" value="ECO:0007669"/>
    <property type="project" value="UniProtKB-EC"/>
</dbReference>
<dbReference type="UniPathway" id="UPA00143"/>
<accession>A0A8J4QPI0</accession>
<dbReference type="GO" id="GO:0016567">
    <property type="term" value="P:protein ubiquitination"/>
    <property type="evidence" value="ECO:0007669"/>
    <property type="project" value="UniProtKB-UniPathway"/>
</dbReference>
<evidence type="ECO:0000256" key="4">
    <source>
        <dbReference type="ARBA" id="ARBA00022771"/>
    </source>
</evidence>
<dbReference type="Pfam" id="PF13639">
    <property type="entry name" value="zf-RING_2"/>
    <property type="match status" value="1"/>
</dbReference>
<feature type="region of interest" description="Disordered" evidence="9">
    <location>
        <begin position="82"/>
        <end position="105"/>
    </location>
</feature>
<dbReference type="PANTHER" id="PTHR14155">
    <property type="entry name" value="RING FINGER DOMAIN-CONTAINING"/>
    <property type="match status" value="1"/>
</dbReference>
<dbReference type="PANTHER" id="PTHR14155:SF592">
    <property type="entry name" value="RING-H2 FINGER PROTEIN ATL57"/>
    <property type="match status" value="1"/>
</dbReference>
<comment type="caution">
    <text evidence="12">The sequence shown here is derived from an EMBL/GenBank/DDBJ whole genome shotgun (WGS) entry which is preliminary data.</text>
</comment>
<organism evidence="12 13">
    <name type="scientific">Castanea mollissima</name>
    <name type="common">Chinese chestnut</name>
    <dbReference type="NCBI Taxonomy" id="60419"/>
    <lineage>
        <taxon>Eukaryota</taxon>
        <taxon>Viridiplantae</taxon>
        <taxon>Streptophyta</taxon>
        <taxon>Embryophyta</taxon>
        <taxon>Tracheophyta</taxon>
        <taxon>Spermatophyta</taxon>
        <taxon>Magnoliopsida</taxon>
        <taxon>eudicotyledons</taxon>
        <taxon>Gunneridae</taxon>
        <taxon>Pentapetalae</taxon>
        <taxon>rosids</taxon>
        <taxon>fabids</taxon>
        <taxon>Fagales</taxon>
        <taxon>Fagaceae</taxon>
        <taxon>Castanea</taxon>
    </lineage>
</organism>
<evidence type="ECO:0000256" key="10">
    <source>
        <dbReference type="SAM" id="Phobius"/>
    </source>
</evidence>
<keyword evidence="4 8" id="KW-0863">Zinc-finger</keyword>
<evidence type="ECO:0000256" key="2">
    <source>
        <dbReference type="ARBA" id="ARBA00012483"/>
    </source>
</evidence>
<dbReference type="InterPro" id="IPR001841">
    <property type="entry name" value="Znf_RING"/>
</dbReference>
<evidence type="ECO:0000313" key="13">
    <source>
        <dbReference type="Proteomes" id="UP000737018"/>
    </source>
</evidence>
<sequence>MNNSFFNAATSTAAPSLPDSVYKFDLISVWFLRILVILLLSLVAIWCIYLCYLCFEDLKHIYCSYIGALIHNCSYRGPTISSPAARPPSSNQTQNQTRTQGQEQRGMTYTFHSRPQPWNQIYKGVDPMTILALPLYPYHANSNQINDCVICLSEFEEREAVKEIPFCKHVFHAFCLDMWLSVQNTCPLCRTNQLDMNYDKRRMY</sequence>
<evidence type="ECO:0000256" key="8">
    <source>
        <dbReference type="PROSITE-ProRule" id="PRU00175"/>
    </source>
</evidence>
<feature type="compositionally biased region" description="Low complexity" evidence="9">
    <location>
        <begin position="91"/>
        <end position="105"/>
    </location>
</feature>
<dbReference type="GO" id="GO:0008270">
    <property type="term" value="F:zinc ion binding"/>
    <property type="evidence" value="ECO:0007669"/>
    <property type="project" value="UniProtKB-KW"/>
</dbReference>
<dbReference type="PROSITE" id="PS50089">
    <property type="entry name" value="ZF_RING_2"/>
    <property type="match status" value="1"/>
</dbReference>
<comment type="catalytic activity">
    <reaction evidence="1">
        <text>S-ubiquitinyl-[E2 ubiquitin-conjugating enzyme]-L-cysteine + [acceptor protein]-L-lysine = [E2 ubiquitin-conjugating enzyme]-L-cysteine + N(6)-ubiquitinyl-[acceptor protein]-L-lysine.</text>
        <dbReference type="EC" id="2.3.2.27"/>
    </reaction>
</comment>
<evidence type="ECO:0000256" key="6">
    <source>
        <dbReference type="ARBA" id="ARBA00022833"/>
    </source>
</evidence>
<keyword evidence="13" id="KW-1185">Reference proteome</keyword>
<feature type="transmembrane region" description="Helical" evidence="10">
    <location>
        <begin position="30"/>
        <end position="55"/>
    </location>
</feature>